<feature type="compositionally biased region" description="Low complexity" evidence="1">
    <location>
        <begin position="267"/>
        <end position="283"/>
    </location>
</feature>
<gene>
    <name evidence="3" type="ORF">KFL_004160040</name>
</gene>
<dbReference type="OMA" id="PEEFIWK"/>
<accession>A0A1Y1IGV3</accession>
<evidence type="ECO:0000313" key="4">
    <source>
        <dbReference type="Proteomes" id="UP000054558"/>
    </source>
</evidence>
<proteinExistence type="predicted"/>
<dbReference type="InterPro" id="IPR037215">
    <property type="entry name" value="GUN4-like_sf"/>
</dbReference>
<feature type="domain" description="GUN4-like" evidence="2">
    <location>
        <begin position="108"/>
        <end position="251"/>
    </location>
</feature>
<dbReference type="EMBL" id="DF237365">
    <property type="protein sequence ID" value="GAQ88291.1"/>
    <property type="molecule type" value="Genomic_DNA"/>
</dbReference>
<dbReference type="GO" id="GO:0046906">
    <property type="term" value="F:tetrapyrrole binding"/>
    <property type="evidence" value="ECO:0000318"/>
    <property type="project" value="GO_Central"/>
</dbReference>
<name>A0A1Y1IGV3_KLENI</name>
<dbReference type="PANTHER" id="PTHR34800">
    <property type="entry name" value="TETRAPYRROLE-BINDING PROTEIN, CHLOROPLASTIC"/>
    <property type="match status" value="1"/>
</dbReference>
<dbReference type="PANTHER" id="PTHR34800:SF1">
    <property type="entry name" value="TETRAPYRROLE-BINDING PROTEIN, CHLOROPLASTIC"/>
    <property type="match status" value="1"/>
</dbReference>
<dbReference type="AlphaFoldDB" id="A0A1Y1IGV3"/>
<sequence>MAAAARLEAAVASHSFATASLQQGTAGACSQEGSWAVLRGIPSCSQKQQVSSPAASRLCNRKQIPVELARKQLGGSRRIGRRRAVSVAAEANVQQEVVSNVEEVPLKSDMGVSYELLRDKLAAGEWEEADNETRRLMCVLAGEGAVKRKWVYFTEVQFIPETDIDTIDRLWKAYSNGRFGFSVQRKIWTAAKRSWKVFFEKIGWTVGERRDYRKFPLDFLWKLDAETPTGHLPLTNALRGTQLLEAVLKHPAFDFVDEEMKLTGDSLSDYTSSSVPSPSLPSKPAEERTNAPLPEAYMADFNF</sequence>
<dbReference type="Pfam" id="PF05419">
    <property type="entry name" value="GUN4"/>
    <property type="match status" value="1"/>
</dbReference>
<dbReference type="Gene3D" id="1.25.40.620">
    <property type="match status" value="1"/>
</dbReference>
<reference evidence="3 4" key="1">
    <citation type="journal article" date="2014" name="Nat. Commun.">
        <title>Klebsormidium flaccidum genome reveals primary factors for plant terrestrial adaptation.</title>
        <authorList>
            <person name="Hori K."/>
            <person name="Maruyama F."/>
            <person name="Fujisawa T."/>
            <person name="Togashi T."/>
            <person name="Yamamoto N."/>
            <person name="Seo M."/>
            <person name="Sato S."/>
            <person name="Yamada T."/>
            <person name="Mori H."/>
            <person name="Tajima N."/>
            <person name="Moriyama T."/>
            <person name="Ikeuchi M."/>
            <person name="Watanabe M."/>
            <person name="Wada H."/>
            <person name="Kobayashi K."/>
            <person name="Saito M."/>
            <person name="Masuda T."/>
            <person name="Sasaki-Sekimoto Y."/>
            <person name="Mashiguchi K."/>
            <person name="Awai K."/>
            <person name="Shimojima M."/>
            <person name="Masuda S."/>
            <person name="Iwai M."/>
            <person name="Nobusawa T."/>
            <person name="Narise T."/>
            <person name="Kondo S."/>
            <person name="Saito H."/>
            <person name="Sato R."/>
            <person name="Murakawa M."/>
            <person name="Ihara Y."/>
            <person name="Oshima-Yamada Y."/>
            <person name="Ohtaka K."/>
            <person name="Satoh M."/>
            <person name="Sonobe K."/>
            <person name="Ishii M."/>
            <person name="Ohtani R."/>
            <person name="Kanamori-Sato M."/>
            <person name="Honoki R."/>
            <person name="Miyazaki D."/>
            <person name="Mochizuki H."/>
            <person name="Umetsu J."/>
            <person name="Higashi K."/>
            <person name="Shibata D."/>
            <person name="Kamiya Y."/>
            <person name="Sato N."/>
            <person name="Nakamura Y."/>
            <person name="Tabata S."/>
            <person name="Ida S."/>
            <person name="Kurokawa K."/>
            <person name="Ohta H."/>
        </authorList>
    </citation>
    <scope>NUCLEOTIDE SEQUENCE [LARGE SCALE GENOMIC DNA]</scope>
    <source>
        <strain evidence="3 4">NIES-2285</strain>
    </source>
</reference>
<evidence type="ECO:0000256" key="1">
    <source>
        <dbReference type="SAM" id="MobiDB-lite"/>
    </source>
</evidence>
<dbReference type="OrthoDB" id="4835at2759"/>
<organism evidence="3 4">
    <name type="scientific">Klebsormidium nitens</name>
    <name type="common">Green alga</name>
    <name type="synonym">Ulothrix nitens</name>
    <dbReference type="NCBI Taxonomy" id="105231"/>
    <lineage>
        <taxon>Eukaryota</taxon>
        <taxon>Viridiplantae</taxon>
        <taxon>Streptophyta</taxon>
        <taxon>Klebsormidiophyceae</taxon>
        <taxon>Klebsormidiales</taxon>
        <taxon>Klebsormidiaceae</taxon>
        <taxon>Klebsormidium</taxon>
    </lineage>
</organism>
<dbReference type="PROSITE" id="PS51257">
    <property type="entry name" value="PROKAR_LIPOPROTEIN"/>
    <property type="match status" value="1"/>
</dbReference>
<dbReference type="STRING" id="105231.A0A1Y1IGV3"/>
<dbReference type="GO" id="GO:0009507">
    <property type="term" value="C:chloroplast"/>
    <property type="evidence" value="ECO:0000318"/>
    <property type="project" value="GO_Central"/>
</dbReference>
<keyword evidence="4" id="KW-1185">Reference proteome</keyword>
<protein>
    <recommendedName>
        <fullName evidence="2">GUN4-like domain-containing protein</fullName>
    </recommendedName>
</protein>
<dbReference type="CDD" id="cd16383">
    <property type="entry name" value="GUN4"/>
    <property type="match status" value="1"/>
</dbReference>
<feature type="region of interest" description="Disordered" evidence="1">
    <location>
        <begin position="267"/>
        <end position="294"/>
    </location>
</feature>
<dbReference type="Gene3D" id="1.10.10.1770">
    <property type="entry name" value="Gun4-like"/>
    <property type="match status" value="1"/>
</dbReference>
<evidence type="ECO:0000259" key="2">
    <source>
        <dbReference type="Pfam" id="PF05419"/>
    </source>
</evidence>
<dbReference type="InterPro" id="IPR008629">
    <property type="entry name" value="GUN4-like"/>
</dbReference>
<dbReference type="GO" id="GO:0010019">
    <property type="term" value="P:chloroplast-nucleus signaling pathway"/>
    <property type="evidence" value="ECO:0000318"/>
    <property type="project" value="GO_Central"/>
</dbReference>
<dbReference type="SUPFAM" id="SSF140869">
    <property type="entry name" value="GUN4-like"/>
    <property type="match status" value="1"/>
</dbReference>
<evidence type="ECO:0000313" key="3">
    <source>
        <dbReference type="EMBL" id="GAQ88291.1"/>
    </source>
</evidence>
<dbReference type="Proteomes" id="UP000054558">
    <property type="component" value="Unassembled WGS sequence"/>
</dbReference>